<dbReference type="PANTHER" id="PTHR43065">
    <property type="entry name" value="SENSOR HISTIDINE KINASE"/>
    <property type="match status" value="1"/>
</dbReference>
<dbReference type="Pfam" id="PF02518">
    <property type="entry name" value="HATPase_c"/>
    <property type="match status" value="1"/>
</dbReference>
<proteinExistence type="predicted"/>
<dbReference type="CDD" id="cd00075">
    <property type="entry name" value="HATPase"/>
    <property type="match status" value="1"/>
</dbReference>
<dbReference type="InterPro" id="IPR036890">
    <property type="entry name" value="HATPase_C_sf"/>
</dbReference>
<keyword evidence="6" id="KW-1185">Reference proteome</keyword>
<keyword evidence="3" id="KW-0597">Phosphoprotein</keyword>
<dbReference type="InterPro" id="IPR029016">
    <property type="entry name" value="GAF-like_dom_sf"/>
</dbReference>
<dbReference type="RefSeq" id="WP_274053994.1">
    <property type="nucleotide sequence ID" value="NZ_CP059693.1"/>
</dbReference>
<dbReference type="Gene3D" id="3.30.565.10">
    <property type="entry name" value="Histidine kinase-like ATPase, C-terminal domain"/>
    <property type="match status" value="1"/>
</dbReference>
<protein>
    <recommendedName>
        <fullName evidence="2">histidine kinase</fullName>
        <ecNumber evidence="2">2.7.13.3</ecNumber>
    </recommendedName>
</protein>
<dbReference type="InterPro" id="IPR003018">
    <property type="entry name" value="GAF"/>
</dbReference>
<feature type="domain" description="Histidine kinase" evidence="4">
    <location>
        <begin position="174"/>
        <end position="407"/>
    </location>
</feature>
<dbReference type="EMBL" id="CP059693">
    <property type="protein sequence ID" value="WDE13600.1"/>
    <property type="molecule type" value="Genomic_DNA"/>
</dbReference>
<dbReference type="PROSITE" id="PS50109">
    <property type="entry name" value="HIS_KIN"/>
    <property type="match status" value="1"/>
</dbReference>
<comment type="catalytic activity">
    <reaction evidence="1">
        <text>ATP + protein L-histidine = ADP + protein N-phospho-L-histidine.</text>
        <dbReference type="EC" id="2.7.13.3"/>
    </reaction>
</comment>
<sequence length="407" mass="45879">MSRSLSLDYSVLLIEQWSQTLNLLADILDMPAVLIMKLEGEHIKVFAKSQGQHNPYQLGEAEDFDGSGLYCEHVIKNQEMLEVNNALTDPLWDANPDIKLNMIYYLGLPLNYSDGQPFGTICALDDHERPVEKKFQQLLLHIKNTLEDQLKAYDIQQQAIEHNSQSHVENLIRGMAHELNTPAGIAITAVTTLSSMLAVLTQKFHQQTLSKKQFIDFEEKASPCLELISANLGKISKLVERFKDLSMQFSMEISNIRLSRFLKVLCAGFNHNYANEQVSFHLHSPDKLILRSIPVLLQSVITELVDNAVEHAFEDTNNKCIAIDVERFHHRVLLRISDNGIGIQHNISGDIFSPCFSRKQAGRFGLGLCVVNKIVQMQLKGDIKLVSESRELGTQGTVFEMVLPDLG</sequence>
<evidence type="ECO:0000256" key="1">
    <source>
        <dbReference type="ARBA" id="ARBA00000085"/>
    </source>
</evidence>
<dbReference type="SMART" id="SM00065">
    <property type="entry name" value="GAF"/>
    <property type="match status" value="1"/>
</dbReference>
<dbReference type="Gene3D" id="1.10.287.130">
    <property type="match status" value="1"/>
</dbReference>
<gene>
    <name evidence="5" type="ORF">H3N35_09280</name>
</gene>
<name>A0ABY7VKT6_9GAMM</name>
<organism evidence="5 6">
    <name type="scientific">Thalassomonas haliotis</name>
    <dbReference type="NCBI Taxonomy" id="485448"/>
    <lineage>
        <taxon>Bacteria</taxon>
        <taxon>Pseudomonadati</taxon>
        <taxon>Pseudomonadota</taxon>
        <taxon>Gammaproteobacteria</taxon>
        <taxon>Alteromonadales</taxon>
        <taxon>Colwelliaceae</taxon>
        <taxon>Thalassomonas</taxon>
    </lineage>
</organism>
<reference evidence="5 6" key="1">
    <citation type="journal article" date="2022" name="Mar. Drugs">
        <title>Bioassay-Guided Fractionation Leads to the Detection of Cholic Acid Generated by the Rare Thalassomonas sp.</title>
        <authorList>
            <person name="Pheiffer F."/>
            <person name="Schneider Y.K."/>
            <person name="Hansen E.H."/>
            <person name="Andersen J.H."/>
            <person name="Isaksson J."/>
            <person name="Busche T."/>
            <person name="R C."/>
            <person name="Kalinowski J."/>
            <person name="Zyl L.V."/>
            <person name="Trindade M."/>
        </authorList>
    </citation>
    <scope>NUCLEOTIDE SEQUENCE [LARGE SCALE GENOMIC DNA]</scope>
    <source>
        <strain evidence="5 6">A5K-61T</strain>
    </source>
</reference>
<dbReference type="InterPro" id="IPR005467">
    <property type="entry name" value="His_kinase_dom"/>
</dbReference>
<dbReference type="InterPro" id="IPR004358">
    <property type="entry name" value="Sig_transdc_His_kin-like_C"/>
</dbReference>
<dbReference type="InterPro" id="IPR003594">
    <property type="entry name" value="HATPase_dom"/>
</dbReference>
<evidence type="ECO:0000256" key="2">
    <source>
        <dbReference type="ARBA" id="ARBA00012438"/>
    </source>
</evidence>
<dbReference type="InterPro" id="IPR003661">
    <property type="entry name" value="HisK_dim/P_dom"/>
</dbReference>
<dbReference type="SUPFAM" id="SSF55874">
    <property type="entry name" value="ATPase domain of HSP90 chaperone/DNA topoisomerase II/histidine kinase"/>
    <property type="match status" value="1"/>
</dbReference>
<dbReference type="SMART" id="SM00387">
    <property type="entry name" value="HATPase_c"/>
    <property type="match status" value="1"/>
</dbReference>
<accession>A0ABY7VKT6</accession>
<dbReference type="Gene3D" id="3.30.450.40">
    <property type="match status" value="1"/>
</dbReference>
<dbReference type="PRINTS" id="PR00344">
    <property type="entry name" value="BCTRLSENSOR"/>
</dbReference>
<dbReference type="CDD" id="cd00082">
    <property type="entry name" value="HisKA"/>
    <property type="match status" value="1"/>
</dbReference>
<dbReference type="EC" id="2.7.13.3" evidence="2"/>
<evidence type="ECO:0000313" key="6">
    <source>
        <dbReference type="Proteomes" id="UP001215231"/>
    </source>
</evidence>
<evidence type="ECO:0000313" key="5">
    <source>
        <dbReference type="EMBL" id="WDE13600.1"/>
    </source>
</evidence>
<evidence type="ECO:0000256" key="3">
    <source>
        <dbReference type="ARBA" id="ARBA00022553"/>
    </source>
</evidence>
<dbReference type="SUPFAM" id="SSF55781">
    <property type="entry name" value="GAF domain-like"/>
    <property type="match status" value="1"/>
</dbReference>
<evidence type="ECO:0000259" key="4">
    <source>
        <dbReference type="PROSITE" id="PS50109"/>
    </source>
</evidence>
<dbReference type="Proteomes" id="UP001215231">
    <property type="component" value="Chromosome"/>
</dbReference>